<evidence type="ECO:0000313" key="1">
    <source>
        <dbReference type="EMBL" id="GJM50974.1"/>
    </source>
</evidence>
<reference evidence="1 4" key="1">
    <citation type="submission" date="2021-11" db="EMBL/GenBank/DDBJ databases">
        <title>Draft genome sequence of Capnocytophaga sp. strain KC07075 isolated from cat oral cavity.</title>
        <authorList>
            <person name="Suzuki M."/>
            <person name="Imaoka K."/>
            <person name="Kimura M."/>
            <person name="Morikawa S."/>
            <person name="Maeda K."/>
        </authorList>
    </citation>
    <scope>NUCLEOTIDE SEQUENCE</scope>
    <source>
        <strain evidence="1">KC07075</strain>
        <strain evidence="2 4">KC07079</strain>
    </source>
</reference>
<keyword evidence="4" id="KW-1185">Reference proteome</keyword>
<dbReference type="RefSeq" id="WP_264846407.1">
    <property type="nucleotide sequence ID" value="NZ_BPMA01000021.1"/>
</dbReference>
<gene>
    <name evidence="1" type="ORF">RCZ15_19470</name>
    <name evidence="2" type="ORF">RCZ16_04760</name>
</gene>
<dbReference type="Gene3D" id="2.40.160.10">
    <property type="entry name" value="Porin"/>
    <property type="match status" value="1"/>
</dbReference>
<evidence type="ECO:0000313" key="3">
    <source>
        <dbReference type="Proteomes" id="UP001207736"/>
    </source>
</evidence>
<dbReference type="EMBL" id="BQKA01000036">
    <property type="protein sequence ID" value="GJM50974.1"/>
    <property type="molecule type" value="Genomic_DNA"/>
</dbReference>
<dbReference type="Proteomes" id="UP001207736">
    <property type="component" value="Unassembled WGS sequence"/>
</dbReference>
<sequence length="409" mass="46752">MKRLLLSILFILIKSWNGYSQQEISGEEKTNELTPSAISTELNSFSPPHEEKLEIKPLGRILLDAGIFYANEYKDKFVSGVAIPDVRTGMGIYYGKWKGKIDIAYAYGKITPKDIFLEYKFNKQNLLRGGFFVHQFGLQSSTSSSFKVSMEEPQSNQAFFNSRLLGLMFVHNKDNFFGTLSIFAENETIQSSSDKIGNEGYGMMSRLLYRPLREKGNILHIGISGSFESPRYNSDPSINHSFFRLKTNFPTRIARVTAQSAEIIDAKMLYKCTPELVFAKNKLGFETQYYYLTINRKNGATNYQASGFYTLVRGLIRGDSYTYSENDGGIKLPSSGSLELVFDYNYTDLSDHKINILGGRLNDFSLVFNYYINKYMIWRVRGSYTTVTDRANFLNTNVSLIETRLQFKF</sequence>
<accession>A0AAV5AWG1</accession>
<evidence type="ECO:0000313" key="4">
    <source>
        <dbReference type="Proteomes" id="UP001208692"/>
    </source>
</evidence>
<dbReference type="InterPro" id="IPR010870">
    <property type="entry name" value="Porin_O/P"/>
</dbReference>
<dbReference type="AlphaFoldDB" id="A0AAV5AWG1"/>
<organism evidence="1 3">
    <name type="scientific">Capnocytophaga catalasegens</name>
    <dbReference type="NCBI Taxonomy" id="1004260"/>
    <lineage>
        <taxon>Bacteria</taxon>
        <taxon>Pseudomonadati</taxon>
        <taxon>Bacteroidota</taxon>
        <taxon>Flavobacteriia</taxon>
        <taxon>Flavobacteriales</taxon>
        <taxon>Flavobacteriaceae</taxon>
        <taxon>Capnocytophaga</taxon>
    </lineage>
</organism>
<comment type="caution">
    <text evidence="1">The sequence shown here is derived from an EMBL/GenBank/DDBJ whole genome shotgun (WGS) entry which is preliminary data.</text>
</comment>
<evidence type="ECO:0000313" key="2">
    <source>
        <dbReference type="EMBL" id="GJM52158.1"/>
    </source>
</evidence>
<dbReference type="InterPro" id="IPR023614">
    <property type="entry name" value="Porin_dom_sf"/>
</dbReference>
<dbReference type="Pfam" id="PF07396">
    <property type="entry name" value="Porin_O_P"/>
    <property type="match status" value="1"/>
</dbReference>
<dbReference type="Proteomes" id="UP001208692">
    <property type="component" value="Unassembled WGS sequence"/>
</dbReference>
<dbReference type="EMBL" id="BQKB01000009">
    <property type="protein sequence ID" value="GJM52158.1"/>
    <property type="molecule type" value="Genomic_DNA"/>
</dbReference>
<name>A0AAV5AWG1_9FLAO</name>
<protein>
    <submittedName>
        <fullName evidence="1">Porin</fullName>
    </submittedName>
</protein>
<proteinExistence type="predicted"/>